<proteinExistence type="predicted"/>
<keyword evidence="3" id="KW-1185">Reference proteome</keyword>
<dbReference type="OrthoDB" id="7054537at2"/>
<comment type="caution">
    <text evidence="2">The sequence shown here is derived from an EMBL/GenBank/DDBJ whole genome shotgun (WGS) entry which is preliminary data.</text>
</comment>
<evidence type="ECO:0000256" key="1">
    <source>
        <dbReference type="SAM" id="SignalP"/>
    </source>
</evidence>
<feature type="chain" id="PRO_5038981980" description="Glycosyl hydrolase-like 10 domain-containing protein" evidence="1">
    <location>
        <begin position="25"/>
        <end position="564"/>
    </location>
</feature>
<dbReference type="AlphaFoldDB" id="A0A3M8C2A0"/>
<dbReference type="Proteomes" id="UP000282028">
    <property type="component" value="Unassembled WGS sequence"/>
</dbReference>
<evidence type="ECO:0000313" key="2">
    <source>
        <dbReference type="EMBL" id="RNB69497.1"/>
    </source>
</evidence>
<gene>
    <name evidence="2" type="ORF">EDM52_18665</name>
</gene>
<protein>
    <recommendedName>
        <fullName evidence="4">Glycosyl hydrolase-like 10 domain-containing protein</fullName>
    </recommendedName>
</protein>
<keyword evidence="1" id="KW-0732">Signal</keyword>
<organism evidence="2 3">
    <name type="scientific">Brevibacillus invocatus</name>
    <dbReference type="NCBI Taxonomy" id="173959"/>
    <lineage>
        <taxon>Bacteria</taxon>
        <taxon>Bacillati</taxon>
        <taxon>Bacillota</taxon>
        <taxon>Bacilli</taxon>
        <taxon>Bacillales</taxon>
        <taxon>Paenibacillaceae</taxon>
        <taxon>Brevibacillus</taxon>
    </lineage>
</organism>
<evidence type="ECO:0000313" key="3">
    <source>
        <dbReference type="Proteomes" id="UP000282028"/>
    </source>
</evidence>
<feature type="signal peptide" evidence="1">
    <location>
        <begin position="1"/>
        <end position="24"/>
    </location>
</feature>
<evidence type="ECO:0008006" key="4">
    <source>
        <dbReference type="Google" id="ProtNLM"/>
    </source>
</evidence>
<accession>A0A3M8C2A0</accession>
<name>A0A3M8C2A0_9BACL</name>
<sequence length="564" mass="65412">MKAKSLTFSFLCLTIGFLFGFSSADQKSKATWIWQSEKIGEERQEILDFSRENNIDIIYLRFDMSRSFAYYRSFISEAYAQGIRVHAVAGHPAWALEARQARMLQIVDWVKEYNLEASTEERIHGIQLDIEPYLLKQWNQDRVQVVREWQANMRVFTEAVKQDSDLETSAALAFWLDEIPSEDGEEAPLSTWMIRQFDTLAIMAYRDQMTGPNGILSLIESEMEDADRMGKKMLVAVNLKHMDEDHTTFAEEGTDEMEKQLELFPQHLEQHPSYAGVAIHDYRYWKELAPATIPPEKPSHYLGTYIWRAELLHTEKEEILAFTKEHDINLLYIRIDMSLSTSKYREFIQEARAAGIEVHAMGGHPIWALEESRGKILRLVKWVKQYNESVGEDERFDGVHLDIEPYVMPIWRTDKEGLLRQWMENIQAFVQEMEQSPKLKTSVDLAAWLDNSPTPGQPDLPFSHWMISQLDHTTMMAFRDFAEGPGGILSLVDSEIKYAESIGKEVIVAVEMKESHEGKYVSFYEEGKAEMMKQLDLVTRALQVYSSFKGIAVHAYEYWKHAKE</sequence>
<dbReference type="RefSeq" id="WP_122910465.1">
    <property type="nucleotide sequence ID" value="NZ_CBCSBE010000015.1"/>
</dbReference>
<reference evidence="2 3" key="1">
    <citation type="submission" date="2018-10" db="EMBL/GenBank/DDBJ databases">
        <title>Phylogenomics of Brevibacillus.</title>
        <authorList>
            <person name="Dunlap C."/>
        </authorList>
    </citation>
    <scope>NUCLEOTIDE SEQUENCE [LARGE SCALE GENOMIC DNA]</scope>
    <source>
        <strain evidence="2 3">JCM 12215</strain>
    </source>
</reference>
<dbReference type="EMBL" id="RHHR01000037">
    <property type="protein sequence ID" value="RNB69497.1"/>
    <property type="molecule type" value="Genomic_DNA"/>
</dbReference>